<feature type="chain" id="PRO_5028188236" evidence="1">
    <location>
        <begin position="23"/>
        <end position="123"/>
    </location>
</feature>
<dbReference type="EMBL" id="DSBT01000375">
    <property type="protein sequence ID" value="HDP78913.1"/>
    <property type="molecule type" value="Genomic_DNA"/>
</dbReference>
<proteinExistence type="predicted"/>
<dbReference type="PROSITE" id="PS51257">
    <property type="entry name" value="PROKAR_LIPOPROTEIN"/>
    <property type="match status" value="1"/>
</dbReference>
<reference evidence="2" key="1">
    <citation type="journal article" date="2020" name="mSystems">
        <title>Genome- and Community-Level Interaction Insights into Carbon Utilization and Element Cycling Functions of Hydrothermarchaeota in Hydrothermal Sediment.</title>
        <authorList>
            <person name="Zhou Z."/>
            <person name="Liu Y."/>
            <person name="Xu W."/>
            <person name="Pan J."/>
            <person name="Luo Z.H."/>
            <person name="Li M."/>
        </authorList>
    </citation>
    <scope>NUCLEOTIDE SEQUENCE [LARGE SCALE GENOMIC DNA]</scope>
    <source>
        <strain evidence="2">SpSt-1179</strain>
    </source>
</reference>
<protein>
    <submittedName>
        <fullName evidence="2">Uncharacterized protein</fullName>
    </submittedName>
</protein>
<name>A0A7C1D0D2_9BACT</name>
<accession>A0A7C1D0D2</accession>
<gene>
    <name evidence="2" type="ORF">ENN47_12215</name>
</gene>
<organism evidence="2">
    <name type="scientific">Mesotoga infera</name>
    <dbReference type="NCBI Taxonomy" id="1236046"/>
    <lineage>
        <taxon>Bacteria</taxon>
        <taxon>Thermotogati</taxon>
        <taxon>Thermotogota</taxon>
        <taxon>Thermotogae</taxon>
        <taxon>Kosmotogales</taxon>
        <taxon>Kosmotogaceae</taxon>
        <taxon>Mesotoga</taxon>
    </lineage>
</organism>
<feature type="signal peptide" evidence="1">
    <location>
        <begin position="1"/>
        <end position="22"/>
    </location>
</feature>
<dbReference type="Proteomes" id="UP000886198">
    <property type="component" value="Unassembled WGS sequence"/>
</dbReference>
<evidence type="ECO:0000313" key="2">
    <source>
        <dbReference type="EMBL" id="HDP78913.1"/>
    </source>
</evidence>
<dbReference type="AlphaFoldDB" id="A0A7C1D0D2"/>
<keyword evidence="1" id="KW-0732">Signal</keyword>
<sequence>MKKILLLSAFAALVMMISSCWPGSFPVVPKTLLIDDVHKNFYSSNFPFDEEFEELISEFQLKGYTVSLASDVGFLPENYGAVQLQYRQFSILMQRNQVFQRFSVSAGKSKYSANGTPITTTLH</sequence>
<evidence type="ECO:0000256" key="1">
    <source>
        <dbReference type="SAM" id="SignalP"/>
    </source>
</evidence>
<comment type="caution">
    <text evidence="2">The sequence shown here is derived from an EMBL/GenBank/DDBJ whole genome shotgun (WGS) entry which is preliminary data.</text>
</comment>